<dbReference type="InterPro" id="IPR037066">
    <property type="entry name" value="Plug_dom_sf"/>
</dbReference>
<evidence type="ECO:0000256" key="5">
    <source>
        <dbReference type="ARBA" id="ARBA00022519"/>
    </source>
</evidence>
<evidence type="ECO:0000256" key="11">
    <source>
        <dbReference type="SAM" id="Phobius"/>
    </source>
</evidence>
<dbReference type="Proteomes" id="UP000008630">
    <property type="component" value="Chromosome"/>
</dbReference>
<dbReference type="eggNOG" id="COG4219">
    <property type="taxonomic scope" value="Bacteria"/>
</dbReference>
<dbReference type="SUPFAM" id="SSF56935">
    <property type="entry name" value="Porins"/>
    <property type="match status" value="1"/>
</dbReference>
<comment type="similarity">
    <text evidence="10">Belongs to the TonB-dependent receptor family.</text>
</comment>
<keyword evidence="4" id="KW-1003">Cell membrane</keyword>
<protein>
    <submittedName>
        <fullName evidence="13">Outer membrane transport energization protein TonB</fullName>
    </submittedName>
</protein>
<dbReference type="OrthoDB" id="9814002at2"/>
<dbReference type="Pfam" id="PF03544">
    <property type="entry name" value="TonB_C"/>
    <property type="match status" value="1"/>
</dbReference>
<evidence type="ECO:0000259" key="12">
    <source>
        <dbReference type="PROSITE" id="PS52015"/>
    </source>
</evidence>
<evidence type="ECO:0000256" key="4">
    <source>
        <dbReference type="ARBA" id="ARBA00022475"/>
    </source>
</evidence>
<dbReference type="GO" id="GO:0098797">
    <property type="term" value="C:plasma membrane protein complex"/>
    <property type="evidence" value="ECO:0007669"/>
    <property type="project" value="TreeGrafter"/>
</dbReference>
<evidence type="ECO:0000256" key="2">
    <source>
        <dbReference type="ARBA" id="ARBA00006555"/>
    </source>
</evidence>
<keyword evidence="5" id="KW-0997">Cell inner membrane</keyword>
<evidence type="ECO:0000256" key="1">
    <source>
        <dbReference type="ARBA" id="ARBA00004383"/>
    </source>
</evidence>
<comment type="subcellular location">
    <subcellularLocation>
        <location evidence="1">Cell inner membrane</location>
        <topology evidence="1">Single-pass membrane protein</topology>
        <orientation evidence="1">Periplasmic side</orientation>
    </subcellularLocation>
    <subcellularLocation>
        <location evidence="10">Cell outer membrane</location>
        <topology evidence="10">Multi-pass membrane protein</topology>
    </subcellularLocation>
</comment>
<dbReference type="AlphaFoldDB" id="E6SUL8"/>
<keyword evidence="7" id="KW-0653">Protein transport</keyword>
<dbReference type="InterPro" id="IPR037682">
    <property type="entry name" value="TonB_C"/>
</dbReference>
<keyword evidence="10" id="KW-1134">Transmembrane beta strand</keyword>
<dbReference type="STRING" id="693979.Bache_1376"/>
<comment type="similarity">
    <text evidence="2">Belongs to the TonB family.</text>
</comment>
<dbReference type="GO" id="GO:0055085">
    <property type="term" value="P:transmembrane transport"/>
    <property type="evidence" value="ECO:0007669"/>
    <property type="project" value="InterPro"/>
</dbReference>
<name>E6SUL8_BACT6</name>
<feature type="transmembrane region" description="Helical" evidence="11">
    <location>
        <begin position="6"/>
        <end position="25"/>
    </location>
</feature>
<gene>
    <name evidence="13" type="ordered locus">Bache_1376</name>
</gene>
<evidence type="ECO:0000256" key="9">
    <source>
        <dbReference type="ARBA" id="ARBA00023136"/>
    </source>
</evidence>
<dbReference type="RefSeq" id="WP_013546976.1">
    <property type="nucleotide sequence ID" value="NC_014933.1"/>
</dbReference>
<keyword evidence="8 11" id="KW-1133">Transmembrane helix</keyword>
<dbReference type="InterPro" id="IPR008756">
    <property type="entry name" value="Peptidase_M56"/>
</dbReference>
<keyword evidence="6 10" id="KW-0812">Transmembrane</keyword>
<evidence type="ECO:0000313" key="14">
    <source>
        <dbReference type="Proteomes" id="UP000008630"/>
    </source>
</evidence>
<reference evidence="13 14" key="2">
    <citation type="journal article" date="2011" name="Stand. Genomic Sci.">
        <title>Complete genome sequence of Bacteroides helcogenes type strain (P 36-108).</title>
        <authorList>
            <person name="Pati A."/>
            <person name="Gronow S."/>
            <person name="Zeytun A."/>
            <person name="Lapidus A."/>
            <person name="Nolan M."/>
            <person name="Hammon N."/>
            <person name="Deshpande S."/>
            <person name="Cheng J.F."/>
            <person name="Tapia R."/>
            <person name="Han C."/>
            <person name="Goodwin L."/>
            <person name="Pitluck S."/>
            <person name="Liolios K."/>
            <person name="Pagani I."/>
            <person name="Ivanova N."/>
            <person name="Mavromatis K."/>
            <person name="Chen A."/>
            <person name="Palaniappan K."/>
            <person name="Land M."/>
            <person name="Hauser L."/>
            <person name="Chang Y.J."/>
            <person name="Jeffries C.D."/>
            <person name="Detter J.C."/>
            <person name="Brambilla E."/>
            <person name="Rohde M."/>
            <person name="Goker M."/>
            <person name="Woyke T."/>
            <person name="Bristow J."/>
            <person name="Eisen J.A."/>
            <person name="Markowitz V."/>
            <person name="Hugenholtz P."/>
            <person name="Kyrpides N.C."/>
            <person name="Klenk H.P."/>
            <person name="Lucas S."/>
        </authorList>
    </citation>
    <scope>NUCLEOTIDE SEQUENCE [LARGE SCALE GENOMIC DNA]</scope>
    <source>
        <strain evidence="14">ATCC 35417 / DSM 20613 / JCM 6297 / CCUG 15421 / P 36-108</strain>
    </source>
</reference>
<dbReference type="InterPro" id="IPR039426">
    <property type="entry name" value="TonB-dep_rcpt-like"/>
</dbReference>
<evidence type="ECO:0000256" key="6">
    <source>
        <dbReference type="ARBA" id="ARBA00022692"/>
    </source>
</evidence>
<dbReference type="Pfam" id="PF05569">
    <property type="entry name" value="Peptidase_M56"/>
    <property type="match status" value="1"/>
</dbReference>
<evidence type="ECO:0000256" key="3">
    <source>
        <dbReference type="ARBA" id="ARBA00022448"/>
    </source>
</evidence>
<dbReference type="GO" id="GO:0015031">
    <property type="term" value="P:protein transport"/>
    <property type="evidence" value="ECO:0007669"/>
    <property type="project" value="UniProtKB-KW"/>
</dbReference>
<dbReference type="CDD" id="cd07341">
    <property type="entry name" value="M56_BlaR1_MecR1_like"/>
    <property type="match status" value="1"/>
</dbReference>
<dbReference type="GO" id="GO:0031992">
    <property type="term" value="F:energy transducer activity"/>
    <property type="evidence" value="ECO:0007669"/>
    <property type="project" value="TreeGrafter"/>
</dbReference>
<dbReference type="PANTHER" id="PTHR33446:SF2">
    <property type="entry name" value="PROTEIN TONB"/>
    <property type="match status" value="1"/>
</dbReference>
<keyword evidence="14" id="KW-1185">Reference proteome</keyword>
<keyword evidence="3 10" id="KW-0813">Transport</keyword>
<evidence type="ECO:0000256" key="7">
    <source>
        <dbReference type="ARBA" id="ARBA00022927"/>
    </source>
</evidence>
<dbReference type="NCBIfam" id="TIGR01352">
    <property type="entry name" value="tonB_Cterm"/>
    <property type="match status" value="1"/>
</dbReference>
<proteinExistence type="inferred from homology"/>
<dbReference type="KEGG" id="bhl:Bache_1376"/>
<evidence type="ECO:0000313" key="13">
    <source>
        <dbReference type="EMBL" id="ADV43382.1"/>
    </source>
</evidence>
<dbReference type="InterPro" id="IPR006260">
    <property type="entry name" value="TonB/TolA_C"/>
</dbReference>
<dbReference type="PROSITE" id="PS52015">
    <property type="entry name" value="TONB_CTD"/>
    <property type="match status" value="1"/>
</dbReference>
<keyword evidence="9 10" id="KW-0472">Membrane</keyword>
<dbReference type="PROSITE" id="PS52016">
    <property type="entry name" value="TONB_DEPENDENT_REC_3"/>
    <property type="match status" value="1"/>
</dbReference>
<dbReference type="GO" id="GO:0009279">
    <property type="term" value="C:cell outer membrane"/>
    <property type="evidence" value="ECO:0007669"/>
    <property type="project" value="UniProtKB-SubCell"/>
</dbReference>
<evidence type="ECO:0000256" key="8">
    <source>
        <dbReference type="ARBA" id="ARBA00022989"/>
    </source>
</evidence>
<dbReference type="InterPro" id="IPR051045">
    <property type="entry name" value="TonB-dependent_transducer"/>
</dbReference>
<feature type="domain" description="TonB C-terminal" evidence="12">
    <location>
        <begin position="376"/>
        <end position="472"/>
    </location>
</feature>
<dbReference type="EMBL" id="CP002352">
    <property type="protein sequence ID" value="ADV43382.1"/>
    <property type="molecule type" value="Genomic_DNA"/>
</dbReference>
<accession>E6SUL8</accession>
<reference key="1">
    <citation type="submission" date="2010-11" db="EMBL/GenBank/DDBJ databases">
        <title>The complete genome of Bacteroides helcogenes P 36-108.</title>
        <authorList>
            <consortium name="US DOE Joint Genome Institute (JGI-PGF)"/>
            <person name="Lucas S."/>
            <person name="Copeland A."/>
            <person name="Lapidus A."/>
            <person name="Bruce D."/>
            <person name="Goodwin L."/>
            <person name="Pitluck S."/>
            <person name="Kyrpides N."/>
            <person name="Mavromatis K."/>
            <person name="Ivanova N."/>
            <person name="Zeytun A."/>
            <person name="Brettin T."/>
            <person name="Detter J.C."/>
            <person name="Tapia R."/>
            <person name="Han C."/>
            <person name="Land M."/>
            <person name="Hauser L."/>
            <person name="Markowitz V."/>
            <person name="Cheng J.-F."/>
            <person name="Hugenholtz P."/>
            <person name="Woyke T."/>
            <person name="Wu D."/>
            <person name="Gronow S."/>
            <person name="Wellnitz S."/>
            <person name="Brambilla E."/>
            <person name="Klenk H.-P."/>
            <person name="Eisen J.A."/>
        </authorList>
    </citation>
    <scope>NUCLEOTIDE SEQUENCE</scope>
    <source>
        <strain>P 36-108</strain>
    </source>
</reference>
<dbReference type="FunFam" id="3.30.1150.10:FF:000002">
    <property type="entry name" value="Energy transducer TonB"/>
    <property type="match status" value="1"/>
</dbReference>
<feature type="transmembrane region" description="Helical" evidence="11">
    <location>
        <begin position="98"/>
        <end position="117"/>
    </location>
</feature>
<dbReference type="PANTHER" id="PTHR33446">
    <property type="entry name" value="PROTEIN TONB-RELATED"/>
    <property type="match status" value="1"/>
</dbReference>
<dbReference type="SUPFAM" id="SSF74653">
    <property type="entry name" value="TolA/TonB C-terminal domain"/>
    <property type="match status" value="1"/>
</dbReference>
<keyword evidence="10" id="KW-0998">Cell outer membrane</keyword>
<evidence type="ECO:0000256" key="10">
    <source>
        <dbReference type="PROSITE-ProRule" id="PRU01360"/>
    </source>
</evidence>
<organism evidence="13 14">
    <name type="scientific">Bacteroides helcogenes (strain ATCC 35417 / DSM 20613 / JCM 6297 / CCUG 15421 / P 36-108)</name>
    <dbReference type="NCBI Taxonomy" id="693979"/>
    <lineage>
        <taxon>Bacteria</taxon>
        <taxon>Pseudomonadati</taxon>
        <taxon>Bacteroidota</taxon>
        <taxon>Bacteroidia</taxon>
        <taxon>Bacteroidales</taxon>
        <taxon>Bacteroidaceae</taxon>
        <taxon>Bacteroides</taxon>
    </lineage>
</organism>
<sequence length="556" mass="61638">MGLFFVYILKSSVCLAAFYLFYRLLLARETFHRFNRFALLGLLLLSYLLPLAEVSIRKPVEVHQTILTLEQLLMMADTATETADAVQRPPVTGAEGILLLYVAGIVFFVLCNLYSLLRLSLLLKSCHREDIGHYLPCGKNAVLLVHGQDIAPFSWMKFIVVSRKDLDENGREILLHEWAHICRHHSWDLLLADICIFFQWFNPASWLLKQELQNIHEYEADETVIKGGVNAKQYQLLLIKKAVGTRLYSMANSFNHSSLKKRITMMLKEKSNPWARLKYLYVLPLAAIAVTAFARPEVSEKTESFSAVKVNDLAEIIEAKAVESVLPEDTLRPKLVPVLVDRADSVIVIGYKTEGKILTVVNENDGTFDAAPEFPGGMSGIMEYLGKNIRYPKVAQEAGAQGRVVVQMIIDEEGNVTYPEVVNSAGAELDAEAVRVVSAMPKWKPAMREGKAVSTKFTIPVIFRLPDFKIPVTLRFQGKEESASPLVIIDGKEVEGGYLKALDADKIASISVLKGESAVEVYGEKGKNGVILVDLKKPAVSAGAAADAVNGKSVDE</sequence>
<dbReference type="HOGENOM" id="CLU_013798_2_0_10"/>
<dbReference type="Gene3D" id="2.170.130.10">
    <property type="entry name" value="TonB-dependent receptor, plug domain"/>
    <property type="match status" value="1"/>
</dbReference>
<dbReference type="Gene3D" id="3.30.1150.10">
    <property type="match status" value="1"/>
</dbReference>